<feature type="transmembrane region" description="Helical" evidence="7">
    <location>
        <begin position="375"/>
        <end position="397"/>
    </location>
</feature>
<dbReference type="EMBL" id="BAAAEI010000007">
    <property type="protein sequence ID" value="GAA0353891.1"/>
    <property type="molecule type" value="Genomic_DNA"/>
</dbReference>
<accession>A0ABP3GSX1</accession>
<keyword evidence="6 7" id="KW-0472">Membrane</keyword>
<dbReference type="RefSeq" id="WP_343844305.1">
    <property type="nucleotide sequence ID" value="NZ_BAAAEI010000007.1"/>
</dbReference>
<gene>
    <name evidence="9" type="ORF">GCM10009092_17800</name>
</gene>
<evidence type="ECO:0000256" key="4">
    <source>
        <dbReference type="ARBA" id="ARBA00022692"/>
    </source>
</evidence>
<evidence type="ECO:0000256" key="3">
    <source>
        <dbReference type="ARBA" id="ARBA00022475"/>
    </source>
</evidence>
<evidence type="ECO:0000313" key="9">
    <source>
        <dbReference type="EMBL" id="GAA0353891.1"/>
    </source>
</evidence>
<evidence type="ECO:0000256" key="6">
    <source>
        <dbReference type="ARBA" id="ARBA00023136"/>
    </source>
</evidence>
<dbReference type="Gene3D" id="1.20.81.30">
    <property type="entry name" value="Type II secretion system (T2SS), domain F"/>
    <property type="match status" value="2"/>
</dbReference>
<organism evidence="9 10">
    <name type="scientific">Bowmanella denitrificans</name>
    <dbReference type="NCBI Taxonomy" id="366582"/>
    <lineage>
        <taxon>Bacteria</taxon>
        <taxon>Pseudomonadati</taxon>
        <taxon>Pseudomonadota</taxon>
        <taxon>Gammaproteobacteria</taxon>
        <taxon>Alteromonadales</taxon>
        <taxon>Alteromonadaceae</taxon>
        <taxon>Bowmanella</taxon>
    </lineage>
</organism>
<evidence type="ECO:0000313" key="10">
    <source>
        <dbReference type="Proteomes" id="UP001501757"/>
    </source>
</evidence>
<evidence type="ECO:0000256" key="2">
    <source>
        <dbReference type="ARBA" id="ARBA00005745"/>
    </source>
</evidence>
<dbReference type="PRINTS" id="PR00812">
    <property type="entry name" value="BCTERIALGSPF"/>
</dbReference>
<feature type="domain" description="Type II secretion system protein GspF" evidence="8">
    <location>
        <begin position="274"/>
        <end position="392"/>
    </location>
</feature>
<name>A0ABP3GSX1_9ALTE</name>
<dbReference type="InterPro" id="IPR018076">
    <property type="entry name" value="T2SS_GspF_dom"/>
</dbReference>
<keyword evidence="5 7" id="KW-1133">Transmembrane helix</keyword>
<evidence type="ECO:0000256" key="1">
    <source>
        <dbReference type="ARBA" id="ARBA00004651"/>
    </source>
</evidence>
<protein>
    <submittedName>
        <fullName evidence="9">Type II secretion system F family protein</fullName>
    </submittedName>
</protein>
<dbReference type="Pfam" id="PF00482">
    <property type="entry name" value="T2SSF"/>
    <property type="match status" value="2"/>
</dbReference>
<keyword evidence="10" id="KW-1185">Reference proteome</keyword>
<dbReference type="Proteomes" id="UP001501757">
    <property type="component" value="Unassembled WGS sequence"/>
</dbReference>
<keyword evidence="3" id="KW-1003">Cell membrane</keyword>
<evidence type="ECO:0000256" key="7">
    <source>
        <dbReference type="SAM" id="Phobius"/>
    </source>
</evidence>
<feature type="transmembrane region" description="Helical" evidence="7">
    <location>
        <begin position="168"/>
        <end position="191"/>
    </location>
</feature>
<comment type="subcellular location">
    <subcellularLocation>
        <location evidence="1">Cell membrane</location>
        <topology evidence="1">Multi-pass membrane protein</topology>
    </subcellularLocation>
</comment>
<evidence type="ECO:0000259" key="8">
    <source>
        <dbReference type="Pfam" id="PF00482"/>
    </source>
</evidence>
<evidence type="ECO:0000256" key="5">
    <source>
        <dbReference type="ARBA" id="ARBA00022989"/>
    </source>
</evidence>
<dbReference type="PANTHER" id="PTHR30012">
    <property type="entry name" value="GENERAL SECRETION PATHWAY PROTEIN"/>
    <property type="match status" value="1"/>
</dbReference>
<dbReference type="InterPro" id="IPR003004">
    <property type="entry name" value="GspF/PilC"/>
</dbReference>
<keyword evidence="4 7" id="KW-0812">Transmembrane</keyword>
<feature type="transmembrane region" description="Helical" evidence="7">
    <location>
        <begin position="221"/>
        <end position="239"/>
    </location>
</feature>
<reference evidence="10" key="1">
    <citation type="journal article" date="2019" name="Int. J. Syst. Evol. Microbiol.">
        <title>The Global Catalogue of Microorganisms (GCM) 10K type strain sequencing project: providing services to taxonomists for standard genome sequencing and annotation.</title>
        <authorList>
            <consortium name="The Broad Institute Genomics Platform"/>
            <consortium name="The Broad Institute Genome Sequencing Center for Infectious Disease"/>
            <person name="Wu L."/>
            <person name="Ma J."/>
        </authorList>
    </citation>
    <scope>NUCLEOTIDE SEQUENCE [LARGE SCALE GENOMIC DNA]</scope>
    <source>
        <strain evidence="10">JCM 13378</strain>
    </source>
</reference>
<feature type="domain" description="Type II secretion system protein GspF" evidence="8">
    <location>
        <begin position="71"/>
        <end position="192"/>
    </location>
</feature>
<dbReference type="InterPro" id="IPR042094">
    <property type="entry name" value="T2SS_GspF_sf"/>
</dbReference>
<proteinExistence type="inferred from homology"/>
<dbReference type="PANTHER" id="PTHR30012:SF0">
    <property type="entry name" value="TYPE II SECRETION SYSTEM PROTEIN F-RELATED"/>
    <property type="match status" value="1"/>
</dbReference>
<comment type="similarity">
    <text evidence="2">Belongs to the GSP F family.</text>
</comment>
<sequence length="402" mass="44501">MSQFQYTAYDSMGAKVSGEITSDSEQTARTELQRKNLIVTELKLKAADRTWFSLSMGRNRVSLKQLEFITSELAILLRSGVRFDRGLTILLKGAKEPGLARLLTDIAKEIKSGKGIAETFSQFPNVFDPLYISMIKLGEASGELDEVFLRLAKDLKFRRSLQQKILQAVTYPTVILFVCIASILFVLNYIVPQMSSLFEGNDALPVYTEILLFTSQWFRDYQIYLGGGLLLLVMLFIKGRESPQVKSRMDDWLLGLPVLGKAVLLIERIRFNSSMAMMLSSGVSLIQALNLSAGTIKNKQIAKHAETSVNHVKQGGSLTNALGMTPLFSDFNLSLVEVGEESGELAPVFDEIAERSRSDFEGWVQTLTSMIEPMLILVMGAIVGSVVVVMLLSIVSANDVAF</sequence>
<comment type="caution">
    <text evidence="9">The sequence shown here is derived from an EMBL/GenBank/DDBJ whole genome shotgun (WGS) entry which is preliminary data.</text>
</comment>